<dbReference type="Gene3D" id="2.60.40.10">
    <property type="entry name" value="Immunoglobulins"/>
    <property type="match status" value="1"/>
</dbReference>
<dbReference type="PROSITE" id="PS50878">
    <property type="entry name" value="RT_POL"/>
    <property type="match status" value="1"/>
</dbReference>
<keyword evidence="2" id="KW-0812">Transmembrane</keyword>
<dbReference type="AlphaFoldDB" id="A0A7D9DBW2"/>
<dbReference type="CDD" id="cd01650">
    <property type="entry name" value="RT_nLTR_like"/>
    <property type="match status" value="1"/>
</dbReference>
<dbReference type="InterPro" id="IPR003599">
    <property type="entry name" value="Ig_sub"/>
</dbReference>
<comment type="caution">
    <text evidence="3">The sequence shown here is derived from an EMBL/GenBank/DDBJ whole genome shotgun (WGS) entry which is preliminary data.</text>
</comment>
<dbReference type="InterPro" id="IPR003598">
    <property type="entry name" value="Ig_sub2"/>
</dbReference>
<gene>
    <name evidence="3" type="ORF">PACLA_8A084261</name>
</gene>
<dbReference type="GO" id="GO:0003964">
    <property type="term" value="F:RNA-directed DNA polymerase activity"/>
    <property type="evidence" value="ECO:0007669"/>
    <property type="project" value="UniProtKB-KW"/>
</dbReference>
<keyword evidence="2" id="KW-0472">Membrane</keyword>
<evidence type="ECO:0000256" key="2">
    <source>
        <dbReference type="SAM" id="Phobius"/>
    </source>
</evidence>
<feature type="compositionally biased region" description="Basic and acidic residues" evidence="1">
    <location>
        <begin position="326"/>
        <end position="348"/>
    </location>
</feature>
<feature type="region of interest" description="Disordered" evidence="1">
    <location>
        <begin position="323"/>
        <end position="364"/>
    </location>
</feature>
<reference evidence="3" key="1">
    <citation type="submission" date="2020-04" db="EMBL/GenBank/DDBJ databases">
        <authorList>
            <person name="Alioto T."/>
            <person name="Alioto T."/>
            <person name="Gomez Garrido J."/>
        </authorList>
    </citation>
    <scope>NUCLEOTIDE SEQUENCE</scope>
    <source>
        <strain evidence="3">A484AB</strain>
    </source>
</reference>
<dbReference type="InterPro" id="IPR043502">
    <property type="entry name" value="DNA/RNA_pol_sf"/>
</dbReference>
<dbReference type="PROSITE" id="PS50835">
    <property type="entry name" value="IG_LIKE"/>
    <property type="match status" value="1"/>
</dbReference>
<proteinExistence type="predicted"/>
<dbReference type="SUPFAM" id="SSF56672">
    <property type="entry name" value="DNA/RNA polymerases"/>
    <property type="match status" value="1"/>
</dbReference>
<feature type="transmembrane region" description="Helical" evidence="2">
    <location>
        <begin position="289"/>
        <end position="312"/>
    </location>
</feature>
<dbReference type="Pfam" id="PF00047">
    <property type="entry name" value="ig"/>
    <property type="match status" value="1"/>
</dbReference>
<keyword evidence="2" id="KW-1133">Transmembrane helix</keyword>
<dbReference type="SUPFAM" id="SSF48726">
    <property type="entry name" value="Immunoglobulin"/>
    <property type="match status" value="1"/>
</dbReference>
<organism evidence="3 4">
    <name type="scientific">Paramuricea clavata</name>
    <name type="common">Red gorgonian</name>
    <name type="synonym">Violescent sea-whip</name>
    <dbReference type="NCBI Taxonomy" id="317549"/>
    <lineage>
        <taxon>Eukaryota</taxon>
        <taxon>Metazoa</taxon>
        <taxon>Cnidaria</taxon>
        <taxon>Anthozoa</taxon>
        <taxon>Octocorallia</taxon>
        <taxon>Malacalcyonacea</taxon>
        <taxon>Plexauridae</taxon>
        <taxon>Paramuricea</taxon>
    </lineage>
</organism>
<keyword evidence="3" id="KW-0548">Nucleotidyltransferase</keyword>
<evidence type="ECO:0000313" key="3">
    <source>
        <dbReference type="EMBL" id="CAB3979575.1"/>
    </source>
</evidence>
<dbReference type="PANTHER" id="PTHR33332">
    <property type="entry name" value="REVERSE TRANSCRIPTASE DOMAIN-CONTAINING PROTEIN"/>
    <property type="match status" value="1"/>
</dbReference>
<dbReference type="CDD" id="cd00096">
    <property type="entry name" value="Ig"/>
    <property type="match status" value="1"/>
</dbReference>
<sequence length="418" mass="47811">MEKLIHNQTYEYLIKENLLANSQHGFRPNHSTLTALLDITNRWYQNMDIGQLNGVIFLDLKKAFDTVNHDILLSKLAIYGIRGSALRWLNSYLTGQIQYCQVNAHLSDPLCVTTGIPQGSALGPLLFLIYINDLPNCLEHTKVNMFADDTQIETAGYDVNTTAEEHNQDLENVAVWLSANKLTLNKTKTEYMIIELRSNYSSRKVYTKPGESAVLVCSLNETIQWKKDGKIITNDGNIKIFQNLLVINSVDDDDYGEYFCELQNYKRKGIRMRLIMINDDGNGDESTKFLIPFIVVLILLVCLLIVTAYLLLRRRPKLATTIQRDPSARDNDYDNDKPSEISMKERFPSGETEEEKYNTLSNVREEEPFYQPLVDVKCEETSPQSMSEASRSNLYEEDAYDNIGAIKDENNHIYAEAK</sequence>
<dbReference type="InterPro" id="IPR013783">
    <property type="entry name" value="Ig-like_fold"/>
</dbReference>
<dbReference type="SMART" id="SM00408">
    <property type="entry name" value="IGc2"/>
    <property type="match status" value="1"/>
</dbReference>
<evidence type="ECO:0000313" key="4">
    <source>
        <dbReference type="Proteomes" id="UP001152795"/>
    </source>
</evidence>
<dbReference type="InterPro" id="IPR036179">
    <property type="entry name" value="Ig-like_dom_sf"/>
</dbReference>
<dbReference type="InterPro" id="IPR013151">
    <property type="entry name" value="Immunoglobulin_dom"/>
</dbReference>
<dbReference type="EMBL" id="CACRXK020000210">
    <property type="protein sequence ID" value="CAB3979575.1"/>
    <property type="molecule type" value="Genomic_DNA"/>
</dbReference>
<dbReference type="Pfam" id="PF00078">
    <property type="entry name" value="RVT_1"/>
    <property type="match status" value="1"/>
</dbReference>
<dbReference type="InterPro" id="IPR007110">
    <property type="entry name" value="Ig-like_dom"/>
</dbReference>
<keyword evidence="4" id="KW-1185">Reference proteome</keyword>
<protein>
    <submittedName>
        <fullName evidence="3">RNA-directed DNA polymerase from transposon BS</fullName>
    </submittedName>
</protein>
<dbReference type="SMART" id="SM00409">
    <property type="entry name" value="IG"/>
    <property type="match status" value="1"/>
</dbReference>
<accession>A0A7D9DBW2</accession>
<dbReference type="Proteomes" id="UP001152795">
    <property type="component" value="Unassembled WGS sequence"/>
</dbReference>
<dbReference type="OrthoDB" id="445826at2759"/>
<keyword evidence="3" id="KW-0695">RNA-directed DNA polymerase</keyword>
<dbReference type="InterPro" id="IPR000477">
    <property type="entry name" value="RT_dom"/>
</dbReference>
<keyword evidence="3" id="KW-0808">Transferase</keyword>
<name>A0A7D9DBW2_PARCT</name>
<evidence type="ECO:0000256" key="1">
    <source>
        <dbReference type="SAM" id="MobiDB-lite"/>
    </source>
</evidence>